<name>A0A511DJ33_9PSEU</name>
<dbReference type="AlphaFoldDB" id="A0A511DJ33"/>
<gene>
    <name evidence="5" type="ORF">PSU4_37660</name>
</gene>
<evidence type="ECO:0000256" key="1">
    <source>
        <dbReference type="ARBA" id="ARBA00012710"/>
    </source>
</evidence>
<organism evidence="5 6">
    <name type="scientific">Pseudonocardia sulfidoxydans NBRC 16205</name>
    <dbReference type="NCBI Taxonomy" id="1223511"/>
    <lineage>
        <taxon>Bacteria</taxon>
        <taxon>Bacillati</taxon>
        <taxon>Actinomycetota</taxon>
        <taxon>Actinomycetes</taxon>
        <taxon>Pseudonocardiales</taxon>
        <taxon>Pseudonocardiaceae</taxon>
        <taxon>Pseudonocardia</taxon>
    </lineage>
</organism>
<evidence type="ECO:0000256" key="4">
    <source>
        <dbReference type="ARBA" id="ARBA00048941"/>
    </source>
</evidence>
<evidence type="ECO:0000256" key="3">
    <source>
        <dbReference type="ARBA" id="ARBA00023033"/>
    </source>
</evidence>
<dbReference type="SUPFAM" id="SSF47240">
    <property type="entry name" value="Ferritin-like"/>
    <property type="match status" value="1"/>
</dbReference>
<dbReference type="InterPro" id="IPR012348">
    <property type="entry name" value="RNR-like"/>
</dbReference>
<keyword evidence="2" id="KW-0560">Oxidoreductase</keyword>
<comment type="caution">
    <text evidence="5">The sequence shown here is derived from an EMBL/GenBank/DDBJ whole genome shotgun (WGS) entry which is preliminary data.</text>
</comment>
<dbReference type="InterPro" id="IPR003430">
    <property type="entry name" value="Phenol_Hydrox"/>
</dbReference>
<reference evidence="5 6" key="1">
    <citation type="submission" date="2019-07" db="EMBL/GenBank/DDBJ databases">
        <title>Whole genome shotgun sequence of Pseudonocardia sulfidoxydans NBRC 16205.</title>
        <authorList>
            <person name="Hosoyama A."/>
            <person name="Uohara A."/>
            <person name="Ohji S."/>
            <person name="Ichikawa N."/>
        </authorList>
    </citation>
    <scope>NUCLEOTIDE SEQUENCE [LARGE SCALE GENOMIC DNA]</scope>
    <source>
        <strain evidence="5 6">NBRC 16205</strain>
    </source>
</reference>
<dbReference type="Proteomes" id="UP000321685">
    <property type="component" value="Unassembled WGS sequence"/>
</dbReference>
<evidence type="ECO:0000313" key="6">
    <source>
        <dbReference type="Proteomes" id="UP000321685"/>
    </source>
</evidence>
<proteinExistence type="predicted"/>
<dbReference type="InterPro" id="IPR009078">
    <property type="entry name" value="Ferritin-like_SF"/>
</dbReference>
<dbReference type="Pfam" id="PF02332">
    <property type="entry name" value="Phenol_Hydrox"/>
    <property type="match status" value="1"/>
</dbReference>
<evidence type="ECO:0000313" key="5">
    <source>
        <dbReference type="EMBL" id="GEL24812.1"/>
    </source>
</evidence>
<accession>A0A511DJ33</accession>
<evidence type="ECO:0000256" key="2">
    <source>
        <dbReference type="ARBA" id="ARBA00023002"/>
    </source>
</evidence>
<keyword evidence="6" id="KW-1185">Reference proteome</keyword>
<dbReference type="EMBL" id="BJVJ01000040">
    <property type="protein sequence ID" value="GEL24812.1"/>
    <property type="molecule type" value="Genomic_DNA"/>
</dbReference>
<sequence length="265" mass="29336">MLVYRTYVRTQDAAETYVDGVIDDHEARGSYGRLSADWLTALGKGYTPFRFVGHGLLMAATYVMSMAPSSYISNAIGFQAGDELRRIQRIAYQTRQLQLHHPDREFGVHDRRTWEQEPALQPLRKAVESHLVERDWGRSFVGLCFLLKPAVDAVFNLRLAEAAAANGDELTSAMHRNLHRDTVRSRRWSVALARTAIADEPANRALIQDWVDGARESVLAAVVDASALLSTPAFDLDPGETRGAAEEAVEAGLRGIDDGMDEPEG</sequence>
<dbReference type="GO" id="GO:0004497">
    <property type="term" value="F:monooxygenase activity"/>
    <property type="evidence" value="ECO:0007669"/>
    <property type="project" value="UniProtKB-KW"/>
</dbReference>
<dbReference type="Gene3D" id="1.10.620.20">
    <property type="entry name" value="Ribonucleotide Reductase, subunit A"/>
    <property type="match status" value="1"/>
</dbReference>
<comment type="catalytic activity">
    <reaction evidence="4">
        <text>propane + NADH + O2 + H(+) = propan-2-ol + NAD(+) + H2O</text>
        <dbReference type="Rhea" id="RHEA:49992"/>
        <dbReference type="ChEBI" id="CHEBI:15377"/>
        <dbReference type="ChEBI" id="CHEBI:15378"/>
        <dbReference type="ChEBI" id="CHEBI:15379"/>
        <dbReference type="ChEBI" id="CHEBI:17824"/>
        <dbReference type="ChEBI" id="CHEBI:32879"/>
        <dbReference type="ChEBI" id="CHEBI:57540"/>
        <dbReference type="ChEBI" id="CHEBI:57945"/>
        <dbReference type="EC" id="1.14.13.227"/>
    </reaction>
</comment>
<dbReference type="EC" id="1.14.13.227" evidence="1"/>
<keyword evidence="3" id="KW-0503">Monooxygenase</keyword>
<protein>
    <recommendedName>
        <fullName evidence="1">propane 2-monooxygenase</fullName>
        <ecNumber evidence="1">1.14.13.227</ecNumber>
    </recommendedName>
</protein>